<evidence type="ECO:0000313" key="1">
    <source>
        <dbReference type="EMBL" id="CAG8554757.1"/>
    </source>
</evidence>
<dbReference type="InterPro" id="IPR012337">
    <property type="entry name" value="RNaseH-like_sf"/>
</dbReference>
<reference evidence="1" key="1">
    <citation type="submission" date="2021-06" db="EMBL/GenBank/DDBJ databases">
        <authorList>
            <person name="Kallberg Y."/>
            <person name="Tangrot J."/>
            <person name="Rosling A."/>
        </authorList>
    </citation>
    <scope>NUCLEOTIDE SEQUENCE</scope>
    <source>
        <strain evidence="1">MA453B</strain>
    </source>
</reference>
<dbReference type="OrthoDB" id="2484610at2759"/>
<organism evidence="1 2">
    <name type="scientific">Dentiscutata erythropus</name>
    <dbReference type="NCBI Taxonomy" id="1348616"/>
    <lineage>
        <taxon>Eukaryota</taxon>
        <taxon>Fungi</taxon>
        <taxon>Fungi incertae sedis</taxon>
        <taxon>Mucoromycota</taxon>
        <taxon>Glomeromycotina</taxon>
        <taxon>Glomeromycetes</taxon>
        <taxon>Diversisporales</taxon>
        <taxon>Gigasporaceae</taxon>
        <taxon>Dentiscutata</taxon>
    </lineage>
</organism>
<evidence type="ECO:0000313" key="2">
    <source>
        <dbReference type="Proteomes" id="UP000789405"/>
    </source>
</evidence>
<proteinExistence type="predicted"/>
<dbReference type="Proteomes" id="UP000789405">
    <property type="component" value="Unassembled WGS sequence"/>
</dbReference>
<protein>
    <submittedName>
        <fullName evidence="1">10929_t:CDS:1</fullName>
    </submittedName>
</protein>
<name>A0A9N9B833_9GLOM</name>
<sequence length="214" mass="24644">MVDLLKPFEEITKHVCGSKYPTLNIVYPYVQTLKKKFTPKSEDCESFEAWIDLIYGSEDQDTSNNSSLSSNNEADILSAGNRRQWQYAHRSANHNKNRMRYKKHCSGLLEKARAVIFLTLDELWNTSNIMGLKASILDPRFKLLPFATIQEQEETKMQVCNELSLLKTQINASSNVEAVRSPVIINEDPQDSLSAELWDHCQYLIMILMKMNLH</sequence>
<dbReference type="SUPFAM" id="SSF53098">
    <property type="entry name" value="Ribonuclease H-like"/>
    <property type="match status" value="1"/>
</dbReference>
<feature type="non-terminal residue" evidence="1">
    <location>
        <position position="1"/>
    </location>
</feature>
<accession>A0A9N9B833</accession>
<dbReference type="EMBL" id="CAJVPY010002276">
    <property type="protein sequence ID" value="CAG8554757.1"/>
    <property type="molecule type" value="Genomic_DNA"/>
</dbReference>
<comment type="caution">
    <text evidence="1">The sequence shown here is derived from an EMBL/GenBank/DDBJ whole genome shotgun (WGS) entry which is preliminary data.</text>
</comment>
<gene>
    <name evidence="1" type="ORF">DERYTH_LOCUS5444</name>
</gene>
<dbReference type="AlphaFoldDB" id="A0A9N9B833"/>
<keyword evidence="2" id="KW-1185">Reference proteome</keyword>